<dbReference type="SUPFAM" id="SSF52799">
    <property type="entry name" value="(Phosphotyrosine protein) phosphatases II"/>
    <property type="match status" value="1"/>
</dbReference>
<organism evidence="4">
    <name type="scientific">invertebrate metagenome</name>
    <dbReference type="NCBI Taxonomy" id="1711999"/>
    <lineage>
        <taxon>unclassified sequences</taxon>
        <taxon>metagenomes</taxon>
        <taxon>organismal metagenomes</taxon>
    </lineage>
</organism>
<protein>
    <recommendedName>
        <fullName evidence="5">Protein-tyrosine-phosphatase</fullName>
    </recommendedName>
</protein>
<dbReference type="PANTHER" id="PTHR19134:SF449">
    <property type="entry name" value="TYROSINE-PROTEIN PHOSPHATASE 1"/>
    <property type="match status" value="1"/>
</dbReference>
<gene>
    <name evidence="4" type="ORF">CI610_00765</name>
</gene>
<comment type="caution">
    <text evidence="4">The sequence shown here is derived from an EMBL/GenBank/DDBJ whole genome shotgun (WGS) entry which is preliminary data.</text>
</comment>
<dbReference type="PROSITE" id="PS50056">
    <property type="entry name" value="TYR_PHOSPHATASE_2"/>
    <property type="match status" value="1"/>
</dbReference>
<dbReference type="SMART" id="SM00194">
    <property type="entry name" value="PTPc"/>
    <property type="match status" value="1"/>
</dbReference>
<dbReference type="SMART" id="SM00404">
    <property type="entry name" value="PTPc_motif"/>
    <property type="match status" value="1"/>
</dbReference>
<evidence type="ECO:0008006" key="5">
    <source>
        <dbReference type="Google" id="ProtNLM"/>
    </source>
</evidence>
<feature type="region of interest" description="Disordered" evidence="1">
    <location>
        <begin position="154"/>
        <end position="207"/>
    </location>
</feature>
<dbReference type="InterPro" id="IPR000387">
    <property type="entry name" value="Tyr_Pase_dom"/>
</dbReference>
<dbReference type="InterPro" id="IPR003595">
    <property type="entry name" value="Tyr_Pase_cat"/>
</dbReference>
<dbReference type="Gene3D" id="3.90.190.10">
    <property type="entry name" value="Protein tyrosine phosphatase superfamily"/>
    <property type="match status" value="1"/>
</dbReference>
<dbReference type="InterPro" id="IPR050348">
    <property type="entry name" value="Protein-Tyr_Phosphatase"/>
</dbReference>
<dbReference type="Pfam" id="PF00102">
    <property type="entry name" value="Y_phosphatase"/>
    <property type="match status" value="1"/>
</dbReference>
<reference evidence="4" key="1">
    <citation type="journal article" date="2017" name="Appl. Environ. Microbiol.">
        <title>Molecular characterization of an Endozoicomonas-like organism causing infection in king scallop Pecten maximus L.</title>
        <authorList>
            <person name="Cano I."/>
            <person name="van Aerle R."/>
            <person name="Ross S."/>
            <person name="Verner-Jeffreys D.W."/>
            <person name="Paley R.K."/>
            <person name="Rimmer G."/>
            <person name="Ryder D."/>
            <person name="Hooper P."/>
            <person name="Stone D."/>
            <person name="Feist S.W."/>
        </authorList>
    </citation>
    <scope>NUCLEOTIDE SEQUENCE</scope>
</reference>
<dbReference type="PANTHER" id="PTHR19134">
    <property type="entry name" value="RECEPTOR-TYPE TYROSINE-PROTEIN PHOSPHATASE"/>
    <property type="match status" value="1"/>
</dbReference>
<evidence type="ECO:0000259" key="2">
    <source>
        <dbReference type="PROSITE" id="PS50055"/>
    </source>
</evidence>
<evidence type="ECO:0000313" key="4">
    <source>
        <dbReference type="EMBL" id="PJE80238.1"/>
    </source>
</evidence>
<feature type="domain" description="Tyrosine-protein phosphatase" evidence="2">
    <location>
        <begin position="373"/>
        <end position="629"/>
    </location>
</feature>
<accession>A0A2H9TAU0</accession>
<feature type="compositionally biased region" description="Low complexity" evidence="1">
    <location>
        <begin position="174"/>
        <end position="199"/>
    </location>
</feature>
<feature type="compositionally biased region" description="Basic and acidic residues" evidence="1">
    <location>
        <begin position="160"/>
        <end position="172"/>
    </location>
</feature>
<name>A0A2H9TAU0_9ZZZZ</name>
<feature type="domain" description="Tyrosine specific protein phosphatases" evidence="3">
    <location>
        <begin position="574"/>
        <end position="627"/>
    </location>
</feature>
<evidence type="ECO:0000259" key="3">
    <source>
        <dbReference type="PROSITE" id="PS50056"/>
    </source>
</evidence>
<proteinExistence type="predicted"/>
<feature type="region of interest" description="Disordered" evidence="1">
    <location>
        <begin position="374"/>
        <end position="411"/>
    </location>
</feature>
<feature type="region of interest" description="Disordered" evidence="1">
    <location>
        <begin position="238"/>
        <end position="266"/>
    </location>
</feature>
<dbReference type="InterPro" id="IPR000242">
    <property type="entry name" value="PTP_cat"/>
</dbReference>
<dbReference type="InterPro" id="IPR029021">
    <property type="entry name" value="Prot-tyrosine_phosphatase-like"/>
</dbReference>
<evidence type="ECO:0000256" key="1">
    <source>
        <dbReference type="SAM" id="MobiDB-lite"/>
    </source>
</evidence>
<dbReference type="EMBL" id="NSIT01000025">
    <property type="protein sequence ID" value="PJE80238.1"/>
    <property type="molecule type" value="Genomic_DNA"/>
</dbReference>
<dbReference type="AlphaFoldDB" id="A0A2H9TAU0"/>
<dbReference type="PRINTS" id="PR00700">
    <property type="entry name" value="PRTYPHPHTASE"/>
</dbReference>
<sequence length="644" mass="71108">MLDSIPGKGSITLEHLHKALDECEQETATKKGFFGTKKVTQPKGKDAEKISNFLERLSQRYDFKALHERPVEKWDDIKTILKQAQESPKYFDELLAQLQEAINIGSKGPETAKQLIEKVHNPEVLETIVDSRLNDPNGEVSDLIYQRIDTLKSHSPLQRMDSKDSGISEPDKLSQTGSSARSRSGSVSSQGSTSSSVSQPNADVDAPDYVNQNLEESDYVNVASASTSHHKELDEAFARATKGKKLKTHKDLSKAMSRAGKIANGRETFQNELEKKLKANHYQAKAGELTKGKNTPKALGRALDALDKKIAEGKYDASEAKAIRQNIIDIMLPGIREHLDRQNKDKHQSITTGIQSFQEKSQLTSILQANQQEKEHYKHLPKPASGTDRSLSDSSEFKKQARPRYPTDLNMPCPKTTAVKVDGEAIFHANKVKIGKGRYLATQAPKPETTGNFWKVVSHENARVSVDLTNEVDRKSGKSCDFIPPNRETQTYDGTTITNLHEEMVGCLDKTLQIGQNPNDQILVQFKVSHLLVNGKPHTHIQCTGWPDHGALEPASIAGLTKLIRIHSPDISIPVQVNCTAGVGRTGTLISTDVLLNHSDPAPRDTIIEAFREQRGPSGVQTANQYATVGAVEQNRAQFNNAFA</sequence>
<dbReference type="PROSITE" id="PS50055">
    <property type="entry name" value="TYR_PHOSPHATASE_PTP"/>
    <property type="match status" value="1"/>
</dbReference>
<dbReference type="GO" id="GO:0004725">
    <property type="term" value="F:protein tyrosine phosphatase activity"/>
    <property type="evidence" value="ECO:0007669"/>
    <property type="project" value="InterPro"/>
</dbReference>